<dbReference type="Gene3D" id="1.10.10.10">
    <property type="entry name" value="Winged helix-like DNA-binding domain superfamily/Winged helix DNA-binding domain"/>
    <property type="match status" value="1"/>
</dbReference>
<dbReference type="GO" id="GO:0016987">
    <property type="term" value="F:sigma factor activity"/>
    <property type="evidence" value="ECO:0007669"/>
    <property type="project" value="UniProtKB-KW"/>
</dbReference>
<dbReference type="Pfam" id="PF04545">
    <property type="entry name" value="Sigma70_r4"/>
    <property type="match status" value="1"/>
</dbReference>
<dbReference type="Proteomes" id="UP000033900">
    <property type="component" value="Unassembled WGS sequence"/>
</dbReference>
<dbReference type="SUPFAM" id="SSF88946">
    <property type="entry name" value="Sigma2 domain of RNA polymerase sigma factors"/>
    <property type="match status" value="1"/>
</dbReference>
<dbReference type="STRING" id="273678.RS84_02774"/>
<keyword evidence="3" id="KW-0238">DNA-binding</keyword>
<keyword evidence="4" id="KW-0804">Transcription</keyword>
<dbReference type="InterPro" id="IPR036388">
    <property type="entry name" value="WH-like_DNA-bd_sf"/>
</dbReference>
<protein>
    <submittedName>
        <fullName evidence="6">RNA polymerase sigma factor</fullName>
    </submittedName>
</protein>
<dbReference type="InterPro" id="IPR013324">
    <property type="entry name" value="RNA_pol_sigma_r3/r4-like"/>
</dbReference>
<keyword evidence="1" id="KW-0805">Transcription regulation</keyword>
<keyword evidence="2" id="KW-0731">Sigma factor</keyword>
<name>A0A0M2HNT9_9MICO</name>
<evidence type="ECO:0000256" key="4">
    <source>
        <dbReference type="ARBA" id="ARBA00023163"/>
    </source>
</evidence>
<dbReference type="PATRIC" id="fig|273678.4.peg.2777"/>
<dbReference type="OrthoDB" id="4184921at2"/>
<evidence type="ECO:0000259" key="5">
    <source>
        <dbReference type="Pfam" id="PF04545"/>
    </source>
</evidence>
<dbReference type="PANTHER" id="PTHR30385">
    <property type="entry name" value="SIGMA FACTOR F FLAGELLAR"/>
    <property type="match status" value="1"/>
</dbReference>
<evidence type="ECO:0000313" key="6">
    <source>
        <dbReference type="EMBL" id="KJL46151.1"/>
    </source>
</evidence>
<dbReference type="GO" id="GO:0003677">
    <property type="term" value="F:DNA binding"/>
    <property type="evidence" value="ECO:0007669"/>
    <property type="project" value="UniProtKB-KW"/>
</dbReference>
<dbReference type="RefSeq" id="WP_045258382.1">
    <property type="nucleotide sequence ID" value="NZ_JYJB01000010.1"/>
</dbReference>
<dbReference type="InterPro" id="IPR007630">
    <property type="entry name" value="RNA_pol_sigma70_r4"/>
</dbReference>
<reference evidence="6 7" key="1">
    <citation type="submission" date="2015-02" db="EMBL/GenBank/DDBJ databases">
        <title>Draft genome sequences of ten Microbacterium spp. with emphasis on heavy metal contaminated environments.</title>
        <authorList>
            <person name="Corretto E."/>
        </authorList>
    </citation>
    <scope>NUCLEOTIDE SEQUENCE [LARGE SCALE GENOMIC DNA]</scope>
    <source>
        <strain evidence="6 7">SA35</strain>
    </source>
</reference>
<gene>
    <name evidence="6" type="ORF">RS84_02774</name>
</gene>
<dbReference type="CDD" id="cd06171">
    <property type="entry name" value="Sigma70_r4"/>
    <property type="match status" value="1"/>
</dbReference>
<sequence length="177" mass="19553">MSGRSEDPDSLRNEVFSRVFDENWAAVRHHIECVVDDDAEVTELVSEVFLGAWARLKPTRPFDRVQLLKFADRSLRRRWNRVADRPAVTDAVRAAVTGAGVGDEDAEGDASSTHAEVLRALSGLSARERRIIMLTYWDGLAVGDIAGSMGVSRACAERIHRRAVVKLRRGLGLEGAN</sequence>
<dbReference type="EMBL" id="JYJB01000010">
    <property type="protein sequence ID" value="KJL46151.1"/>
    <property type="molecule type" value="Genomic_DNA"/>
</dbReference>
<dbReference type="AlphaFoldDB" id="A0A0M2HNT9"/>
<comment type="caution">
    <text evidence="6">The sequence shown here is derived from an EMBL/GenBank/DDBJ whole genome shotgun (WGS) entry which is preliminary data.</text>
</comment>
<evidence type="ECO:0000256" key="1">
    <source>
        <dbReference type="ARBA" id="ARBA00023015"/>
    </source>
</evidence>
<keyword evidence="7" id="KW-1185">Reference proteome</keyword>
<evidence type="ECO:0000313" key="7">
    <source>
        <dbReference type="Proteomes" id="UP000033900"/>
    </source>
</evidence>
<evidence type="ECO:0000256" key="2">
    <source>
        <dbReference type="ARBA" id="ARBA00023082"/>
    </source>
</evidence>
<dbReference type="InterPro" id="IPR014284">
    <property type="entry name" value="RNA_pol_sigma-70_dom"/>
</dbReference>
<feature type="domain" description="RNA polymerase sigma-70 region 4" evidence="5">
    <location>
        <begin position="120"/>
        <end position="168"/>
    </location>
</feature>
<dbReference type="NCBIfam" id="TIGR02937">
    <property type="entry name" value="sigma70-ECF"/>
    <property type="match status" value="1"/>
</dbReference>
<evidence type="ECO:0000256" key="3">
    <source>
        <dbReference type="ARBA" id="ARBA00023125"/>
    </source>
</evidence>
<accession>A0A0M2HNT9</accession>
<organism evidence="6 7">
    <name type="scientific">Microbacterium hydrocarbonoxydans</name>
    <dbReference type="NCBI Taxonomy" id="273678"/>
    <lineage>
        <taxon>Bacteria</taxon>
        <taxon>Bacillati</taxon>
        <taxon>Actinomycetota</taxon>
        <taxon>Actinomycetes</taxon>
        <taxon>Micrococcales</taxon>
        <taxon>Microbacteriaceae</taxon>
        <taxon>Microbacterium</taxon>
    </lineage>
</organism>
<dbReference type="SUPFAM" id="SSF88659">
    <property type="entry name" value="Sigma3 and sigma4 domains of RNA polymerase sigma factors"/>
    <property type="match status" value="1"/>
</dbReference>
<proteinExistence type="predicted"/>
<dbReference type="GO" id="GO:0006352">
    <property type="term" value="P:DNA-templated transcription initiation"/>
    <property type="evidence" value="ECO:0007669"/>
    <property type="project" value="InterPro"/>
</dbReference>
<dbReference type="InterPro" id="IPR013325">
    <property type="entry name" value="RNA_pol_sigma_r2"/>
</dbReference>